<sequence length="48" mass="5478">MKPLVLIEGHGDVYDCLCPKCKKEIIRNLNRICEIIKVRAGLHNLGME</sequence>
<accession>A0A0F9C4I4</accession>
<comment type="caution">
    <text evidence="1">The sequence shown here is derived from an EMBL/GenBank/DDBJ whole genome shotgun (WGS) entry which is preliminary data.</text>
</comment>
<organism evidence="1">
    <name type="scientific">marine sediment metagenome</name>
    <dbReference type="NCBI Taxonomy" id="412755"/>
    <lineage>
        <taxon>unclassified sequences</taxon>
        <taxon>metagenomes</taxon>
        <taxon>ecological metagenomes</taxon>
    </lineage>
</organism>
<proteinExistence type="predicted"/>
<evidence type="ECO:0000313" key="1">
    <source>
        <dbReference type="EMBL" id="KKL29055.1"/>
    </source>
</evidence>
<dbReference type="EMBL" id="LAZR01034878">
    <property type="protein sequence ID" value="KKL29055.1"/>
    <property type="molecule type" value="Genomic_DNA"/>
</dbReference>
<dbReference type="AlphaFoldDB" id="A0A0F9C4I4"/>
<name>A0A0F9C4I4_9ZZZZ</name>
<protein>
    <submittedName>
        <fullName evidence="1">Uncharacterized protein</fullName>
    </submittedName>
</protein>
<gene>
    <name evidence="1" type="ORF">LCGC14_2368970</name>
</gene>
<reference evidence="1" key="1">
    <citation type="journal article" date="2015" name="Nature">
        <title>Complex archaea that bridge the gap between prokaryotes and eukaryotes.</title>
        <authorList>
            <person name="Spang A."/>
            <person name="Saw J.H."/>
            <person name="Jorgensen S.L."/>
            <person name="Zaremba-Niedzwiedzka K."/>
            <person name="Martijn J."/>
            <person name="Lind A.E."/>
            <person name="van Eijk R."/>
            <person name="Schleper C."/>
            <person name="Guy L."/>
            <person name="Ettema T.J."/>
        </authorList>
    </citation>
    <scope>NUCLEOTIDE SEQUENCE</scope>
</reference>